<accession>A0ABQ0C790</accession>
<dbReference type="RefSeq" id="WP_420904474.1">
    <property type="nucleotide sequence ID" value="NZ_BAAFGK010000004.1"/>
</dbReference>
<dbReference type="Proteomes" id="UP001628193">
    <property type="component" value="Unassembled WGS sequence"/>
</dbReference>
<proteinExistence type="predicted"/>
<organism evidence="1 2">
    <name type="scientific">Candidatus Magnetaquiglobus chichijimensis</name>
    <dbReference type="NCBI Taxonomy" id="3141448"/>
    <lineage>
        <taxon>Bacteria</taxon>
        <taxon>Pseudomonadati</taxon>
        <taxon>Pseudomonadota</taxon>
        <taxon>Magnetococcia</taxon>
        <taxon>Magnetococcales</taxon>
        <taxon>Candidatus Magnetaquicoccaceae</taxon>
        <taxon>Candidatus Magnetaquiglobus</taxon>
    </lineage>
</organism>
<gene>
    <name evidence="1" type="ORF">SIID45300_01065</name>
</gene>
<protein>
    <recommendedName>
        <fullName evidence="3">Major tail protein</fullName>
    </recommendedName>
</protein>
<evidence type="ECO:0000313" key="2">
    <source>
        <dbReference type="Proteomes" id="UP001628193"/>
    </source>
</evidence>
<evidence type="ECO:0008006" key="3">
    <source>
        <dbReference type="Google" id="ProtNLM"/>
    </source>
</evidence>
<name>A0ABQ0C790_9PROT</name>
<reference evidence="1 2" key="2">
    <citation type="submission" date="2024-09" db="EMBL/GenBank/DDBJ databases">
        <title>Draft genome sequence of Candidatus Magnetaquicoccaceae bacterium FCR-1.</title>
        <authorList>
            <person name="Shimoshige H."/>
            <person name="Shimamura S."/>
            <person name="Taoka A."/>
            <person name="Kobayashi H."/>
            <person name="Maekawa T."/>
        </authorList>
    </citation>
    <scope>NUCLEOTIDE SEQUENCE [LARGE SCALE GENOMIC DNA]</scope>
    <source>
        <strain evidence="1 2">FCR-1</strain>
    </source>
</reference>
<evidence type="ECO:0000313" key="1">
    <source>
        <dbReference type="EMBL" id="GAB0056753.1"/>
    </source>
</evidence>
<dbReference type="EMBL" id="BAAFGK010000004">
    <property type="protein sequence ID" value="GAB0056753.1"/>
    <property type="molecule type" value="Genomic_DNA"/>
</dbReference>
<keyword evidence="2" id="KW-1185">Reference proteome</keyword>
<sequence length="343" mass="35846">MAIANTDISYRKSITVNDSASNGGLMGFASSLITNNVAENVWPHIPEAERLAGSTRYRKIFVRIAPATTTKASNTRLFLDKHTPGDDRILLTWAGNLLASQTDTQAEAVGYTRFYGGADLAADASAGATSITVAVENPADAIFKNGDLIRISDKTTFNTTVGSEEFLRLASTNAVLWNGNTATLTFEPGTTLANAYTMTEGTRVQSVIEVGDVEPLVDGFVNNGSGTFDSLNYPINGTSKGTIEESWTLTFIGPGAYTVTGARVGVVGEGTVASTFAPSGTGGGSYFVIDALAWTTLSWTTGDTITFNTHPSAIGIWEKRIVPAGAAATAANGATLVCTLQSA</sequence>
<comment type="caution">
    <text evidence="1">The sequence shown here is derived from an EMBL/GenBank/DDBJ whole genome shotgun (WGS) entry which is preliminary data.</text>
</comment>
<reference evidence="1 2" key="1">
    <citation type="submission" date="2024-05" db="EMBL/GenBank/DDBJ databases">
        <authorList>
            <consortium name="Candidatus Magnetaquicoccaceae bacterium FCR-1 genome sequencing consortium"/>
            <person name="Shimoshige H."/>
            <person name="Shimamura S."/>
            <person name="Taoka A."/>
            <person name="Kobayashi H."/>
            <person name="Maekawa T."/>
        </authorList>
    </citation>
    <scope>NUCLEOTIDE SEQUENCE [LARGE SCALE GENOMIC DNA]</scope>
    <source>
        <strain evidence="1 2">FCR-1</strain>
    </source>
</reference>